<dbReference type="GO" id="GO:0016705">
    <property type="term" value="F:oxidoreductase activity, acting on paired donors, with incorporation or reduction of molecular oxygen"/>
    <property type="evidence" value="ECO:0007669"/>
    <property type="project" value="InterPro"/>
</dbReference>
<evidence type="ECO:0000256" key="6">
    <source>
        <dbReference type="ARBA" id="ARBA00022723"/>
    </source>
</evidence>
<dbReference type="AlphaFoldDB" id="A0AAV1CF69"/>
<comment type="similarity">
    <text evidence="3">Belongs to the cytochrome P450 family.</text>
</comment>
<evidence type="ECO:0000256" key="12">
    <source>
        <dbReference type="PIRSR" id="PIRSR602401-1"/>
    </source>
</evidence>
<keyword evidence="6 12" id="KW-0479">Metal-binding</keyword>
<proteinExistence type="inferred from homology"/>
<evidence type="ECO:0000256" key="14">
    <source>
        <dbReference type="SAM" id="Phobius"/>
    </source>
</evidence>
<dbReference type="SUPFAM" id="SSF48264">
    <property type="entry name" value="Cytochrome P450"/>
    <property type="match status" value="1"/>
</dbReference>
<dbReference type="Gene3D" id="1.10.630.10">
    <property type="entry name" value="Cytochrome P450"/>
    <property type="match status" value="1"/>
</dbReference>
<gene>
    <name evidence="16" type="ORF">OLC1_LOCUS5540</name>
</gene>
<evidence type="ECO:0000256" key="4">
    <source>
        <dbReference type="ARBA" id="ARBA00022617"/>
    </source>
</evidence>
<keyword evidence="17" id="KW-1185">Reference proteome</keyword>
<evidence type="ECO:0000313" key="17">
    <source>
        <dbReference type="Proteomes" id="UP001161247"/>
    </source>
</evidence>
<evidence type="ECO:0000256" key="5">
    <source>
        <dbReference type="ARBA" id="ARBA00022692"/>
    </source>
</evidence>
<feature type="region of interest" description="Disordered" evidence="13">
    <location>
        <begin position="895"/>
        <end position="916"/>
    </location>
</feature>
<reference evidence="16" key="1">
    <citation type="submission" date="2023-03" db="EMBL/GenBank/DDBJ databases">
        <authorList>
            <person name="Julca I."/>
        </authorList>
    </citation>
    <scope>NUCLEOTIDE SEQUENCE</scope>
</reference>
<dbReference type="InterPro" id="IPR001128">
    <property type="entry name" value="Cyt_P450"/>
</dbReference>
<dbReference type="GO" id="GO:0004497">
    <property type="term" value="F:monooxygenase activity"/>
    <property type="evidence" value="ECO:0007669"/>
    <property type="project" value="UniProtKB-KW"/>
</dbReference>
<dbReference type="PROSITE" id="PS00086">
    <property type="entry name" value="CYTOCHROME_P450"/>
    <property type="match status" value="1"/>
</dbReference>
<keyword evidence="9 12" id="KW-0408">Iron</keyword>
<dbReference type="Proteomes" id="UP001161247">
    <property type="component" value="Chromosome 2"/>
</dbReference>
<feature type="transmembrane region" description="Helical" evidence="14">
    <location>
        <begin position="6"/>
        <end position="23"/>
    </location>
</feature>
<dbReference type="GO" id="GO:0020037">
    <property type="term" value="F:heme binding"/>
    <property type="evidence" value="ECO:0007669"/>
    <property type="project" value="InterPro"/>
</dbReference>
<dbReference type="PROSITE" id="PS51745">
    <property type="entry name" value="PB1"/>
    <property type="match status" value="1"/>
</dbReference>
<dbReference type="SUPFAM" id="SSF54277">
    <property type="entry name" value="CAD &amp; PB1 domains"/>
    <property type="match status" value="1"/>
</dbReference>
<evidence type="ECO:0000256" key="1">
    <source>
        <dbReference type="ARBA" id="ARBA00001971"/>
    </source>
</evidence>
<dbReference type="PANTHER" id="PTHR47955:SF22">
    <property type="entry name" value="CYTOCHROME P450 83B1-LIKE"/>
    <property type="match status" value="1"/>
</dbReference>
<comment type="subcellular location">
    <subcellularLocation>
        <location evidence="2">Membrane</location>
        <topology evidence="2">Single-pass membrane protein</topology>
    </subcellularLocation>
</comment>
<dbReference type="InterPro" id="IPR002401">
    <property type="entry name" value="Cyt_P450_E_grp-I"/>
</dbReference>
<feature type="binding site" description="axial binding residue" evidence="12">
    <location>
        <position position="449"/>
    </location>
    <ligand>
        <name>heme</name>
        <dbReference type="ChEBI" id="CHEBI:30413"/>
    </ligand>
    <ligandPart>
        <name>Fe</name>
        <dbReference type="ChEBI" id="CHEBI:18248"/>
    </ligandPart>
</feature>
<evidence type="ECO:0000256" key="13">
    <source>
        <dbReference type="SAM" id="MobiDB-lite"/>
    </source>
</evidence>
<dbReference type="EMBL" id="OX459119">
    <property type="protein sequence ID" value="CAI9094354.1"/>
    <property type="molecule type" value="Genomic_DNA"/>
</dbReference>
<dbReference type="PRINTS" id="PR00463">
    <property type="entry name" value="EP450I"/>
</dbReference>
<evidence type="ECO:0000256" key="3">
    <source>
        <dbReference type="ARBA" id="ARBA00010617"/>
    </source>
</evidence>
<name>A0AAV1CF69_OLDCO</name>
<keyword evidence="11 14" id="KW-0472">Membrane</keyword>
<dbReference type="InterPro" id="IPR017972">
    <property type="entry name" value="Cyt_P450_CS"/>
</dbReference>
<dbReference type="PANTHER" id="PTHR47955">
    <property type="entry name" value="CYTOCHROME P450 FAMILY 71 PROTEIN"/>
    <property type="match status" value="1"/>
</dbReference>
<evidence type="ECO:0000256" key="11">
    <source>
        <dbReference type="ARBA" id="ARBA00023136"/>
    </source>
</evidence>
<protein>
    <submittedName>
        <fullName evidence="16">OLC1v1030079C1</fullName>
    </submittedName>
</protein>
<keyword evidence="8" id="KW-0560">Oxidoreductase</keyword>
<evidence type="ECO:0000259" key="15">
    <source>
        <dbReference type="PROSITE" id="PS51745"/>
    </source>
</evidence>
<dbReference type="GO" id="GO:0005506">
    <property type="term" value="F:iron ion binding"/>
    <property type="evidence" value="ECO:0007669"/>
    <property type="project" value="InterPro"/>
</dbReference>
<dbReference type="InterPro" id="IPR053793">
    <property type="entry name" value="PB1-like"/>
</dbReference>
<accession>A0AAV1CF69</accession>
<dbReference type="Pfam" id="PF10536">
    <property type="entry name" value="PMD"/>
    <property type="match status" value="1"/>
</dbReference>
<dbReference type="InterPro" id="IPR036396">
    <property type="entry name" value="Cyt_P450_sf"/>
</dbReference>
<comment type="cofactor">
    <cofactor evidence="1 12">
        <name>heme</name>
        <dbReference type="ChEBI" id="CHEBI:30413"/>
    </cofactor>
</comment>
<evidence type="ECO:0000256" key="9">
    <source>
        <dbReference type="ARBA" id="ARBA00023004"/>
    </source>
</evidence>
<sequence length="1093" mass="125163">MAATWSLFFFLISILPFLLFLHLQKKHKTRKIHRPPGPPGLPFIGNLHQFDSLKPHLFLKNLSQKYGPLMSLRLGSRKVVVISSAKIAKEALTTHDLVVSNRPRLVSHQKYSYNGLEVAFSPYGEYWRKMRKLTVLHLLSAKRVQSFHPIIEDEVSILINEISDLCCSSQVINLSSMVTNFTSSVVCRIAFGKKYGKEDYVQKRRFEEILHECQALFAGFFVSDYLPWLSWMDKLSGMFDRLEKNARDLDLFYQDLINEHLNPNRPDAMNDDILDLLIQIKQEQSSSTDFTWDHIKAMLMDIFVAGTDTNAAVITWAMTALMKTPSVMKRAQNEIRDLIKKKGTMAEKGTMGEVLEDLPYLDAIIKETFRLFPPAPLLVPRETTQNCTIEGYDIESKTLVFINAWAIARDPENWKNPEEFSPERFLDNSIDVRGNDFQLIPFGGGRRGCPGIALALSTAKLLLAHLLHSFDWELPFGMKREDIDTDTLPGITMHKRNPLRLMAKKTNLKIDQIQESEPSEHLVSFHQWKIDPKVEEMVKHSSLFKLASSLSSHKIDKELVSMFVDRYNVDDSCFHIGRHRLYMGLEDIMYLTGLPIDGNPVIGSSTNLLDLYNDLLGKSPDGMRNEGDDQIGKVVVNCLWLKDNFEKDLSSEEIPTDEIKKCARAYMLYLLGCVLFPAARYQVCAIFISLLKDLNLVDEYAWGAALLVHLHSAMKIMKHTSLRGEGKNLTSCCYIIQMFALERLPELAQRFFESDYVPTSIPLAKGWSKALQGSRNPLKKFDLKSILDKRSFEVKWMPYERVRDISDDFKRQLKLCTAQVYLICNERIWYHDCTNSELQLCRAIVQGINKPRGPEQKTLSGTNLRDWTVYYGSYIENWNNRWSFCSDLNDDEESVDEGVIMPPEPPTEGDDREQSDETVTQTNMIMPLPMGGDDLNDREESNETVAQTITAIAMRSNTEDAVDLNDTERPNQTDNRSILKRKRPDNDRLIIIDDDDEMDHASSSSTTILVKAKYGDDSVMFPLSSNPGVEELRNKLKQRFVELNSEKFRIKYKYQGYWILIACDEDLRFRLDALKSSAQSTLDLLVLLPAASS</sequence>
<keyword evidence="5 14" id="KW-0812">Transmembrane</keyword>
<dbReference type="FunFam" id="1.10.630.10:FF:000011">
    <property type="entry name" value="Cytochrome P450 83B1"/>
    <property type="match status" value="1"/>
</dbReference>
<evidence type="ECO:0000256" key="7">
    <source>
        <dbReference type="ARBA" id="ARBA00022989"/>
    </source>
</evidence>
<feature type="domain" description="PB1" evidence="15">
    <location>
        <begin position="1007"/>
        <end position="1092"/>
    </location>
</feature>
<dbReference type="SMART" id="SM00666">
    <property type="entry name" value="PB1"/>
    <property type="match status" value="1"/>
</dbReference>
<dbReference type="Pfam" id="PF00067">
    <property type="entry name" value="p450"/>
    <property type="match status" value="1"/>
</dbReference>
<feature type="compositionally biased region" description="Acidic residues" evidence="13">
    <location>
        <begin position="907"/>
        <end position="916"/>
    </location>
</feature>
<evidence type="ECO:0000256" key="8">
    <source>
        <dbReference type="ARBA" id="ARBA00023002"/>
    </source>
</evidence>
<evidence type="ECO:0000256" key="2">
    <source>
        <dbReference type="ARBA" id="ARBA00004167"/>
    </source>
</evidence>
<evidence type="ECO:0000256" key="10">
    <source>
        <dbReference type="ARBA" id="ARBA00023033"/>
    </source>
</evidence>
<dbReference type="GO" id="GO:0016020">
    <property type="term" value="C:membrane"/>
    <property type="evidence" value="ECO:0007669"/>
    <property type="project" value="UniProtKB-SubCell"/>
</dbReference>
<dbReference type="Gene3D" id="3.10.20.90">
    <property type="entry name" value="Phosphatidylinositol 3-kinase Catalytic Subunit, Chain A, domain 1"/>
    <property type="match status" value="1"/>
</dbReference>
<organism evidence="16 17">
    <name type="scientific">Oldenlandia corymbosa var. corymbosa</name>
    <dbReference type="NCBI Taxonomy" id="529605"/>
    <lineage>
        <taxon>Eukaryota</taxon>
        <taxon>Viridiplantae</taxon>
        <taxon>Streptophyta</taxon>
        <taxon>Embryophyta</taxon>
        <taxon>Tracheophyta</taxon>
        <taxon>Spermatophyta</taxon>
        <taxon>Magnoliopsida</taxon>
        <taxon>eudicotyledons</taxon>
        <taxon>Gunneridae</taxon>
        <taxon>Pentapetalae</taxon>
        <taxon>asterids</taxon>
        <taxon>lamiids</taxon>
        <taxon>Gentianales</taxon>
        <taxon>Rubiaceae</taxon>
        <taxon>Rubioideae</taxon>
        <taxon>Spermacoceae</taxon>
        <taxon>Hedyotis-Oldenlandia complex</taxon>
        <taxon>Oldenlandia</taxon>
    </lineage>
</organism>
<dbReference type="InterPro" id="IPR019557">
    <property type="entry name" value="AminoTfrase-like_pln_mobile"/>
</dbReference>
<dbReference type="InterPro" id="IPR000270">
    <property type="entry name" value="PB1_dom"/>
</dbReference>
<keyword evidence="4 12" id="KW-0349">Heme</keyword>
<keyword evidence="10" id="KW-0503">Monooxygenase</keyword>
<dbReference type="Pfam" id="PF00564">
    <property type="entry name" value="PB1"/>
    <property type="match status" value="1"/>
</dbReference>
<evidence type="ECO:0000313" key="16">
    <source>
        <dbReference type="EMBL" id="CAI9094354.1"/>
    </source>
</evidence>
<keyword evidence="7 14" id="KW-1133">Transmembrane helix</keyword>
<dbReference type="PRINTS" id="PR00385">
    <property type="entry name" value="P450"/>
</dbReference>
<dbReference type="CDD" id="cd11072">
    <property type="entry name" value="CYP71-like"/>
    <property type="match status" value="1"/>
</dbReference>